<dbReference type="PATRIC" id="fig|989403.3.peg.1029"/>
<dbReference type="Proteomes" id="UP000076577">
    <property type="component" value="Unassembled WGS sequence"/>
</dbReference>
<dbReference type="STRING" id="989403.SAMN05421798_101443"/>
<reference evidence="1 2" key="1">
    <citation type="journal article" date="2016" name="Front. Microbiol.">
        <title>Comparative Genomic Analysis Reveals a Diverse Repertoire of Genes Involved in Prokaryote-Eukaryote Interactions within the Pseudovibrio Genus.</title>
        <authorList>
            <person name="Romano S."/>
            <person name="Fernandez-Guerra A."/>
            <person name="Reen F.J."/>
            <person name="Glockner F.O."/>
            <person name="Crowley S.P."/>
            <person name="O'Sullivan O."/>
            <person name="Cotter P.D."/>
            <person name="Adams C."/>
            <person name="Dobson A.D."/>
            <person name="O'Gara F."/>
        </authorList>
    </citation>
    <scope>NUCLEOTIDE SEQUENCE [LARGE SCALE GENOMIC DNA]</scope>
    <source>
        <strain evidence="1 2">Ad2</strain>
    </source>
</reference>
<evidence type="ECO:0000313" key="2">
    <source>
        <dbReference type="Proteomes" id="UP000076577"/>
    </source>
</evidence>
<dbReference type="EMBL" id="LMCB01000005">
    <property type="protein sequence ID" value="KZL20966.1"/>
    <property type="molecule type" value="Genomic_DNA"/>
</dbReference>
<protein>
    <submittedName>
        <fullName evidence="1">Uncharacterized protein</fullName>
    </submittedName>
</protein>
<dbReference type="AlphaFoldDB" id="A0A166AEJ2"/>
<gene>
    <name evidence="1" type="ORF">PsAD2_00958</name>
</gene>
<evidence type="ECO:0000313" key="1">
    <source>
        <dbReference type="EMBL" id="KZL20966.1"/>
    </source>
</evidence>
<sequence>MGKREQTELKRAGSTCFEKIRGAPCAGQQFKPSCSFAASVLVVCSITLMLGACSRPTGDFGRVKPNILHDRIAQDMGILYRYSQKQDVSNLNQTDQEKELRGRGWALVVPPASEDWIGANKAQLQRQGFLKDPYAAIDISSYYVFLRSDKYRSSETRYARVIHDMKSDQKLLLPFCKIARQVLVSDHERLGALNRQVDVDPQFSMGVKARVKENKAFLDWVLSATGHRLQAYQIAINALEVETPSAEKIWDASKAYELLRRTYEDLPSKCFESVQRPVEIATTRSRIFTGWGFEEPVPQK</sequence>
<dbReference type="RefSeq" id="WP_068003057.1">
    <property type="nucleotide sequence ID" value="NZ_FOFM01000001.1"/>
</dbReference>
<organism evidence="1 2">
    <name type="scientific">Pseudovibrio axinellae</name>
    <dbReference type="NCBI Taxonomy" id="989403"/>
    <lineage>
        <taxon>Bacteria</taxon>
        <taxon>Pseudomonadati</taxon>
        <taxon>Pseudomonadota</taxon>
        <taxon>Alphaproteobacteria</taxon>
        <taxon>Hyphomicrobiales</taxon>
        <taxon>Stappiaceae</taxon>
        <taxon>Pseudovibrio</taxon>
    </lineage>
</organism>
<comment type="caution">
    <text evidence="1">The sequence shown here is derived from an EMBL/GenBank/DDBJ whole genome shotgun (WGS) entry which is preliminary data.</text>
</comment>
<name>A0A166AEJ2_9HYPH</name>
<accession>A0A166AEJ2</accession>
<proteinExistence type="predicted"/>
<keyword evidence="2" id="KW-1185">Reference proteome</keyword>